<protein>
    <recommendedName>
        <fullName evidence="2">Aminotransferase class V domain-containing protein</fullName>
    </recommendedName>
</protein>
<gene>
    <name evidence="3" type="ORF">QN277_003620</name>
</gene>
<evidence type="ECO:0000313" key="3">
    <source>
        <dbReference type="EMBL" id="KAK4260521.1"/>
    </source>
</evidence>
<dbReference type="PANTHER" id="PTHR14237:SF64">
    <property type="entry name" value="MOLYBDENUM COFACTOR SULFURASE-LIKE PROTEIN"/>
    <property type="match status" value="1"/>
</dbReference>
<dbReference type="PANTHER" id="PTHR14237">
    <property type="entry name" value="MOLYBDOPTERIN COFACTOR SULFURASE MOSC"/>
    <property type="match status" value="1"/>
</dbReference>
<evidence type="ECO:0000259" key="2">
    <source>
        <dbReference type="Pfam" id="PF00266"/>
    </source>
</evidence>
<sequence>MHSPCSGGLSSTPCFNGCFPSSILATSEEFHADDTSAKESRSSGYDFVAATCSTLHPNAQFTNHEALPSLQESYLNFTKAYPLYSTTLKADQIRSQEYYHLNFSNLCFDYTGYGLFSYAQQQQSCPATSMASSSSHPPPLLVPVQPPFFEISYKSVNLHSQVVYGGEESELESSIRERIMAFMNFSEDEYSLVFTANHISAFKLLADSFQFTANGSLLTVYDHKSDSLDEMIKNCNKQGTTNIMSAEFSWPNLRINMKKLRKMILSKRDKKKRGLFVFPVHSRVTGSPYSYMWMSMAQENGWHVLLDACSLAPKEMDTLGLSLFKPDFLVCSFYKVFGDNPSGFGCLFVKKSSISALNDSPSSTSIGIVSLIPALRKPETLSDEEEIESEPQPDPKSSKKIETCGRLEIELRGLDQAEEVGLIGISNRGRYLVNWLIRALMSLRHPNSETGLPLIKIYGSKINSHRGHAIAFNVFDWKGEKIDPFLVQKLADRNNISLGNAILQNVKMNEHEWGEVEGAGQPRKKKTVMKQDCGISILTASLNFLTSFEDVYKLWSFISRFSDADFVEKERWRYVALNQETLEV</sequence>
<name>A0AAE1J0T0_9FABA</name>
<evidence type="ECO:0000256" key="1">
    <source>
        <dbReference type="SAM" id="MobiDB-lite"/>
    </source>
</evidence>
<feature type="compositionally biased region" description="Acidic residues" evidence="1">
    <location>
        <begin position="381"/>
        <end position="391"/>
    </location>
</feature>
<dbReference type="Gene3D" id="3.90.1150.10">
    <property type="entry name" value="Aspartate Aminotransferase, domain 1"/>
    <property type="match status" value="1"/>
</dbReference>
<dbReference type="EMBL" id="JAWXYG010000010">
    <property type="protein sequence ID" value="KAK4260521.1"/>
    <property type="molecule type" value="Genomic_DNA"/>
</dbReference>
<dbReference type="InterPro" id="IPR015421">
    <property type="entry name" value="PyrdxlP-dep_Trfase_major"/>
</dbReference>
<dbReference type="Pfam" id="PF00266">
    <property type="entry name" value="Aminotran_5"/>
    <property type="match status" value="1"/>
</dbReference>
<reference evidence="3" key="1">
    <citation type="submission" date="2023-10" db="EMBL/GenBank/DDBJ databases">
        <title>Chromosome-level genome of the transformable northern wattle, Acacia crassicarpa.</title>
        <authorList>
            <person name="Massaro I."/>
            <person name="Sinha N.R."/>
            <person name="Poethig S."/>
            <person name="Leichty A.R."/>
        </authorList>
    </citation>
    <scope>NUCLEOTIDE SEQUENCE</scope>
    <source>
        <strain evidence="3">Acra3RX</strain>
        <tissue evidence="3">Leaf</tissue>
    </source>
</reference>
<dbReference type="Proteomes" id="UP001293593">
    <property type="component" value="Unassembled WGS sequence"/>
</dbReference>
<dbReference type="Gene3D" id="3.40.640.10">
    <property type="entry name" value="Type I PLP-dependent aspartate aminotransferase-like (Major domain)"/>
    <property type="match status" value="1"/>
</dbReference>
<dbReference type="InterPro" id="IPR015424">
    <property type="entry name" value="PyrdxlP-dep_Trfase"/>
</dbReference>
<keyword evidence="4" id="KW-1185">Reference proteome</keyword>
<proteinExistence type="predicted"/>
<dbReference type="InterPro" id="IPR000192">
    <property type="entry name" value="Aminotrans_V_dom"/>
</dbReference>
<comment type="caution">
    <text evidence="3">The sequence shown here is derived from an EMBL/GenBank/DDBJ whole genome shotgun (WGS) entry which is preliminary data.</text>
</comment>
<feature type="domain" description="Aminotransferase class V" evidence="2">
    <location>
        <begin position="158"/>
        <end position="358"/>
    </location>
</feature>
<evidence type="ECO:0000313" key="4">
    <source>
        <dbReference type="Proteomes" id="UP001293593"/>
    </source>
</evidence>
<accession>A0AAE1J0T0</accession>
<dbReference type="AlphaFoldDB" id="A0AAE1J0T0"/>
<organism evidence="3 4">
    <name type="scientific">Acacia crassicarpa</name>
    <name type="common">northern wattle</name>
    <dbReference type="NCBI Taxonomy" id="499986"/>
    <lineage>
        <taxon>Eukaryota</taxon>
        <taxon>Viridiplantae</taxon>
        <taxon>Streptophyta</taxon>
        <taxon>Embryophyta</taxon>
        <taxon>Tracheophyta</taxon>
        <taxon>Spermatophyta</taxon>
        <taxon>Magnoliopsida</taxon>
        <taxon>eudicotyledons</taxon>
        <taxon>Gunneridae</taxon>
        <taxon>Pentapetalae</taxon>
        <taxon>rosids</taxon>
        <taxon>fabids</taxon>
        <taxon>Fabales</taxon>
        <taxon>Fabaceae</taxon>
        <taxon>Caesalpinioideae</taxon>
        <taxon>mimosoid clade</taxon>
        <taxon>Acacieae</taxon>
        <taxon>Acacia</taxon>
    </lineage>
</organism>
<dbReference type="SUPFAM" id="SSF53383">
    <property type="entry name" value="PLP-dependent transferases"/>
    <property type="match status" value="1"/>
</dbReference>
<dbReference type="InterPro" id="IPR015422">
    <property type="entry name" value="PyrdxlP-dep_Trfase_small"/>
</dbReference>
<feature type="region of interest" description="Disordered" evidence="1">
    <location>
        <begin position="381"/>
        <end position="400"/>
    </location>
</feature>